<dbReference type="GO" id="GO:0005524">
    <property type="term" value="F:ATP binding"/>
    <property type="evidence" value="ECO:0007669"/>
    <property type="project" value="UniProtKB-KW"/>
</dbReference>
<dbReference type="eggNOG" id="COG3378">
    <property type="taxonomic scope" value="Bacteria"/>
</dbReference>
<evidence type="ECO:0000256" key="1">
    <source>
        <dbReference type="ARBA" id="ARBA00022741"/>
    </source>
</evidence>
<sequence>MSFDEVNPNPALSHNGRPFEKSIATISSEVADKFLSPDRIATLKALPPALVRDSFLDEINRRIHAQNLQVTGYKDPETGEKVPPSINGIKRSPLPRLGFSEIARLVAAMHDIVRLKPRGKTVSDPSDDALVIYAGDPSSEDYGTYSASETRLRERAHEYFPDMSTKEFAEVRAVLFDAAPRRERGTDRDLIAANNCIVDYNGGDPRRIEFSPEHVFLAKLAVDWNPDAVNPVIHNDADGTDWDVESWMGGFFPVVDEHGNAVHPENEGMSELLWEIVGATVRPYVSWDKCAFFFGTKGNNGKGTLLSMMRNMLGGASASIPLADFARDFLLEPLLAASAVLVDENDVGTFVEKGANFKAVVTNDVVTINRKHRPPIAHQHWGFMVQCLNDSPTIKDKSESFYRRQLFVKFTKSFTGAERRYIKDDYLKRKDVLEYVLKRVLTMDYYALSEPEAVKRALEEFKETSDPLRAWWNEFRNEFVWDLLPFQFGYDHFRAFMAKNMPHSKPIGRNKFIDSLVELVDGDETSQWYCEDKSAKHRPGSRMVRPETQIFEFDLEDWKNPKASKGDVVRISTISGDRLKAHYRGLLRRSVNEIPSEMADLSDEPTPASPPWASPSAGDGVHPDPFVGDTIVAPLTEEPEA</sequence>
<dbReference type="EMBL" id="BAOP01000023">
    <property type="protein sequence ID" value="GAC80854.1"/>
    <property type="molecule type" value="Genomic_DNA"/>
</dbReference>
<evidence type="ECO:0000313" key="5">
    <source>
        <dbReference type="EMBL" id="GAC80854.1"/>
    </source>
</evidence>
<dbReference type="PROSITE" id="PS51206">
    <property type="entry name" value="SF3_HELICASE_1"/>
    <property type="match status" value="1"/>
</dbReference>
<feature type="domain" description="SF3 helicase" evidence="4">
    <location>
        <begin position="268"/>
        <end position="423"/>
    </location>
</feature>
<evidence type="ECO:0000256" key="3">
    <source>
        <dbReference type="SAM" id="MobiDB-lite"/>
    </source>
</evidence>
<dbReference type="Gene3D" id="3.40.50.300">
    <property type="entry name" value="P-loop containing nucleotide triphosphate hydrolases"/>
    <property type="match status" value="1"/>
</dbReference>
<dbReference type="RefSeq" id="WP_008380159.1">
    <property type="nucleotide sequence ID" value="NZ_BAOP01000023.1"/>
</dbReference>
<protein>
    <recommendedName>
        <fullName evidence="4">SF3 helicase domain-containing protein</fullName>
    </recommendedName>
</protein>
<reference evidence="5 6" key="1">
    <citation type="submission" date="2013-02" db="EMBL/GenBank/DDBJ databases">
        <title>Whole genome shotgun sequence of Gordonia malaquae NBRC 108250.</title>
        <authorList>
            <person name="Yoshida I."/>
            <person name="Hosoyama A."/>
            <person name="Tsuchikane K."/>
            <person name="Ando Y."/>
            <person name="Baba S."/>
            <person name="Ohji S."/>
            <person name="Hamada M."/>
            <person name="Tamura T."/>
            <person name="Yamazoe A."/>
            <person name="Yamazaki S."/>
            <person name="Fujita N."/>
        </authorList>
    </citation>
    <scope>NUCLEOTIDE SEQUENCE [LARGE SCALE GENOMIC DNA]</scope>
    <source>
        <strain evidence="5 6">NBRC 108250</strain>
    </source>
</reference>
<proteinExistence type="predicted"/>
<accession>M3VGE9</accession>
<dbReference type="InterPro" id="IPR006500">
    <property type="entry name" value="Helicase_put_C_phage/plasmid"/>
</dbReference>
<keyword evidence="6" id="KW-1185">Reference proteome</keyword>
<dbReference type="Proteomes" id="UP000035009">
    <property type="component" value="Unassembled WGS sequence"/>
</dbReference>
<keyword evidence="2" id="KW-0067">ATP-binding</keyword>
<gene>
    <name evidence="5" type="ORF">GM1_023_00130</name>
</gene>
<dbReference type="SUPFAM" id="SSF52540">
    <property type="entry name" value="P-loop containing nucleoside triphosphate hydrolases"/>
    <property type="match status" value="1"/>
</dbReference>
<evidence type="ECO:0000313" key="6">
    <source>
        <dbReference type="Proteomes" id="UP000035009"/>
    </source>
</evidence>
<dbReference type="Pfam" id="PF19263">
    <property type="entry name" value="DUF5906"/>
    <property type="match status" value="1"/>
</dbReference>
<feature type="region of interest" description="Disordered" evidence="3">
    <location>
        <begin position="599"/>
        <end position="641"/>
    </location>
</feature>
<dbReference type="InterPro" id="IPR027417">
    <property type="entry name" value="P-loop_NTPase"/>
</dbReference>
<evidence type="ECO:0000256" key="2">
    <source>
        <dbReference type="ARBA" id="ARBA00022840"/>
    </source>
</evidence>
<dbReference type="InterPro" id="IPR014015">
    <property type="entry name" value="Helicase_SF3_DNA-vir"/>
</dbReference>
<dbReference type="NCBIfam" id="TIGR01613">
    <property type="entry name" value="primase_Cterm"/>
    <property type="match status" value="1"/>
</dbReference>
<dbReference type="STRING" id="410332.SAMN04488550_0584"/>
<comment type="caution">
    <text evidence="5">The sequence shown here is derived from an EMBL/GenBank/DDBJ whole genome shotgun (WGS) entry which is preliminary data.</text>
</comment>
<name>M3VGE9_GORML</name>
<dbReference type="InterPro" id="IPR045455">
    <property type="entry name" value="NrS-1_pol-like_helicase"/>
</dbReference>
<dbReference type="AlphaFoldDB" id="M3VGE9"/>
<evidence type="ECO:0000259" key="4">
    <source>
        <dbReference type="PROSITE" id="PS51206"/>
    </source>
</evidence>
<keyword evidence="1" id="KW-0547">Nucleotide-binding</keyword>
<organism evidence="5 6">
    <name type="scientific">Gordonia malaquae NBRC 108250</name>
    <dbReference type="NCBI Taxonomy" id="1223542"/>
    <lineage>
        <taxon>Bacteria</taxon>
        <taxon>Bacillati</taxon>
        <taxon>Actinomycetota</taxon>
        <taxon>Actinomycetes</taxon>
        <taxon>Mycobacteriales</taxon>
        <taxon>Gordoniaceae</taxon>
        <taxon>Gordonia</taxon>
    </lineage>
</organism>